<feature type="compositionally biased region" description="Polar residues" evidence="1">
    <location>
        <begin position="106"/>
        <end position="116"/>
    </location>
</feature>
<reference evidence="2" key="1">
    <citation type="submission" date="2021-01" db="EMBL/GenBank/DDBJ databases">
        <authorList>
            <person name="Kaushik A."/>
        </authorList>
    </citation>
    <scope>NUCLEOTIDE SEQUENCE</scope>
    <source>
        <strain evidence="2">AG5</strain>
    </source>
</reference>
<feature type="region of interest" description="Disordered" evidence="1">
    <location>
        <begin position="161"/>
        <end position="183"/>
    </location>
</feature>
<name>A0A8H3E860_9AGAM</name>
<sequence length="183" mass="19858">MPRWPTIISYAPISAIYTPLPTTSNAAAWATRLYADESFANFLRRLTIIPDGHRCLLLLCNSGTTHICWMLRSADGAVPLPPSSYASSRGPDDPPVRPKRKCPLTGTKSATQSSSAFIPERELANGHKPIPYLPGHKRASVAVNFVPAARTPAWSRYPKANERVDGQTGSCDAEKGIQDATTL</sequence>
<dbReference type="EMBL" id="CAJNJQ010006440">
    <property type="protein sequence ID" value="CAE7228328.1"/>
    <property type="molecule type" value="Genomic_DNA"/>
</dbReference>
<evidence type="ECO:0000313" key="3">
    <source>
        <dbReference type="Proteomes" id="UP000663827"/>
    </source>
</evidence>
<dbReference type="AlphaFoldDB" id="A0A8H3E860"/>
<gene>
    <name evidence="2" type="ORF">RDB_LOCUS180072</name>
</gene>
<protein>
    <submittedName>
        <fullName evidence="2">Uncharacterized protein</fullName>
    </submittedName>
</protein>
<comment type="caution">
    <text evidence="2">The sequence shown here is derived from an EMBL/GenBank/DDBJ whole genome shotgun (WGS) entry which is preliminary data.</text>
</comment>
<evidence type="ECO:0000256" key="1">
    <source>
        <dbReference type="SAM" id="MobiDB-lite"/>
    </source>
</evidence>
<evidence type="ECO:0000313" key="2">
    <source>
        <dbReference type="EMBL" id="CAE7228328.1"/>
    </source>
</evidence>
<feature type="region of interest" description="Disordered" evidence="1">
    <location>
        <begin position="82"/>
        <end position="119"/>
    </location>
</feature>
<organism evidence="2 3">
    <name type="scientific">Rhizoctonia solani</name>
    <dbReference type="NCBI Taxonomy" id="456999"/>
    <lineage>
        <taxon>Eukaryota</taxon>
        <taxon>Fungi</taxon>
        <taxon>Dikarya</taxon>
        <taxon>Basidiomycota</taxon>
        <taxon>Agaricomycotina</taxon>
        <taxon>Agaricomycetes</taxon>
        <taxon>Cantharellales</taxon>
        <taxon>Ceratobasidiaceae</taxon>
        <taxon>Rhizoctonia</taxon>
    </lineage>
</organism>
<accession>A0A8H3E860</accession>
<dbReference type="Proteomes" id="UP000663827">
    <property type="component" value="Unassembled WGS sequence"/>
</dbReference>
<proteinExistence type="predicted"/>